<dbReference type="PANTHER" id="PTHR31422">
    <property type="entry name" value="BNAANNG28530D PROTEIN"/>
    <property type="match status" value="1"/>
</dbReference>
<gene>
    <name evidence="9" type="ORF">TEA_014589</name>
</gene>
<feature type="domain" description="GTD-binding" evidence="8">
    <location>
        <begin position="492"/>
        <end position="590"/>
    </location>
</feature>
<feature type="region of interest" description="Disordered" evidence="6">
    <location>
        <begin position="826"/>
        <end position="864"/>
    </location>
</feature>
<evidence type="ECO:0000256" key="3">
    <source>
        <dbReference type="ARBA" id="ARBA00022989"/>
    </source>
</evidence>
<feature type="compositionally biased region" description="Polar residues" evidence="6">
    <location>
        <begin position="1"/>
        <end position="17"/>
    </location>
</feature>
<evidence type="ECO:0000256" key="4">
    <source>
        <dbReference type="ARBA" id="ARBA00023136"/>
    </source>
</evidence>
<evidence type="ECO:0000256" key="5">
    <source>
        <dbReference type="SAM" id="Coils"/>
    </source>
</evidence>
<accession>A0A4S4EBK7</accession>
<evidence type="ECO:0000313" key="10">
    <source>
        <dbReference type="Proteomes" id="UP000306102"/>
    </source>
</evidence>
<feature type="region of interest" description="Disordered" evidence="6">
    <location>
        <begin position="1"/>
        <end position="22"/>
    </location>
</feature>
<comment type="subcellular location">
    <subcellularLocation>
        <location evidence="1">Membrane</location>
    </subcellularLocation>
</comment>
<dbReference type="STRING" id="542762.A0A4S4EBK7"/>
<protein>
    <recommendedName>
        <fullName evidence="8">GTD-binding domain-containing protein</fullName>
    </recommendedName>
</protein>
<keyword evidence="3 7" id="KW-1133">Transmembrane helix</keyword>
<dbReference type="InterPro" id="IPR007656">
    <property type="entry name" value="GTD-bd"/>
</dbReference>
<comment type="caution">
    <text evidence="9">The sequence shown here is derived from an EMBL/GenBank/DDBJ whole genome shotgun (WGS) entry which is preliminary data.</text>
</comment>
<reference evidence="9 10" key="1">
    <citation type="journal article" date="2018" name="Proc. Natl. Acad. Sci. U.S.A.">
        <title>Draft genome sequence of Camellia sinensis var. sinensis provides insights into the evolution of the tea genome and tea quality.</title>
        <authorList>
            <person name="Wei C."/>
            <person name="Yang H."/>
            <person name="Wang S."/>
            <person name="Zhao J."/>
            <person name="Liu C."/>
            <person name="Gao L."/>
            <person name="Xia E."/>
            <person name="Lu Y."/>
            <person name="Tai Y."/>
            <person name="She G."/>
            <person name="Sun J."/>
            <person name="Cao H."/>
            <person name="Tong W."/>
            <person name="Gao Q."/>
            <person name="Li Y."/>
            <person name="Deng W."/>
            <person name="Jiang X."/>
            <person name="Wang W."/>
            <person name="Chen Q."/>
            <person name="Zhang S."/>
            <person name="Li H."/>
            <person name="Wu J."/>
            <person name="Wang P."/>
            <person name="Li P."/>
            <person name="Shi C."/>
            <person name="Zheng F."/>
            <person name="Jian J."/>
            <person name="Huang B."/>
            <person name="Shan D."/>
            <person name="Shi M."/>
            <person name="Fang C."/>
            <person name="Yue Y."/>
            <person name="Li F."/>
            <person name="Li D."/>
            <person name="Wei S."/>
            <person name="Han B."/>
            <person name="Jiang C."/>
            <person name="Yin Y."/>
            <person name="Xia T."/>
            <person name="Zhang Z."/>
            <person name="Bennetzen J.L."/>
            <person name="Zhao S."/>
            <person name="Wan X."/>
        </authorList>
    </citation>
    <scope>NUCLEOTIDE SEQUENCE [LARGE SCALE GENOMIC DNA]</scope>
    <source>
        <strain evidence="10">cv. Shuchazao</strain>
        <tissue evidence="9">Leaf</tissue>
    </source>
</reference>
<dbReference type="EMBL" id="SDRB02006184">
    <property type="protein sequence ID" value="THG12966.1"/>
    <property type="molecule type" value="Genomic_DNA"/>
</dbReference>
<keyword evidence="5" id="KW-0175">Coiled coil</keyword>
<keyword evidence="4 7" id="KW-0472">Membrane</keyword>
<dbReference type="AlphaFoldDB" id="A0A4S4EBK7"/>
<dbReference type="GO" id="GO:0080115">
    <property type="term" value="F:myosin XI tail binding"/>
    <property type="evidence" value="ECO:0007669"/>
    <property type="project" value="UniProtKB-ARBA"/>
</dbReference>
<organism evidence="9 10">
    <name type="scientific">Camellia sinensis var. sinensis</name>
    <name type="common">China tea</name>
    <dbReference type="NCBI Taxonomy" id="542762"/>
    <lineage>
        <taxon>Eukaryota</taxon>
        <taxon>Viridiplantae</taxon>
        <taxon>Streptophyta</taxon>
        <taxon>Embryophyta</taxon>
        <taxon>Tracheophyta</taxon>
        <taxon>Spermatophyta</taxon>
        <taxon>Magnoliopsida</taxon>
        <taxon>eudicotyledons</taxon>
        <taxon>Gunneridae</taxon>
        <taxon>Pentapetalae</taxon>
        <taxon>asterids</taxon>
        <taxon>Ericales</taxon>
        <taxon>Theaceae</taxon>
        <taxon>Camellia</taxon>
    </lineage>
</organism>
<evidence type="ECO:0000256" key="2">
    <source>
        <dbReference type="ARBA" id="ARBA00022692"/>
    </source>
</evidence>
<feature type="region of interest" description="Disordered" evidence="6">
    <location>
        <begin position="59"/>
        <end position="88"/>
    </location>
</feature>
<feature type="coiled-coil region" evidence="5">
    <location>
        <begin position="494"/>
        <end position="521"/>
    </location>
</feature>
<proteinExistence type="predicted"/>
<keyword evidence="10" id="KW-1185">Reference proteome</keyword>
<sequence>MEGDASCSSISGTGKSENVSERDLVLRNESDVGLGVVNSSLHVKEGRFDLKGKGIINQRPRSGLRRSRKRVTDFGKVSSVSSENPSCADAQSPFSIIHKGGEEIELSSVPFDSGVDANRFHYDEEDHVMGNIVERASHGFDLIEPFDEDKPAEKNASFEEIKSNAQRELDFDGNEKNAIRILEQALEEEQAAPRDKMACQAMHSWTFGGLVGAFLDLAIAYLLLCASTLAFMASKFLGFFGLCLPCPCNGLFGNPKGSYCLQRLLVDFPIETVSSVQLSVKSKLPFSSIWEKDQNYHLNLKVIRDRDSYVEGLIEMEGDASCSSISGTGKSENVSERDLVLRNESDVGLGVVNSSLHVKEGRFDLKGKGIINQRPRSGLRRSRKRVTDFGKVSSVSSENPSCADAQSPFSIIHKGGEEIELSSVPFDSGVDANRFHYDEEDHVMGNIVERASHGFDLIEPFDEDKPAEKNASFEEIKSNAQRELDFDGNEKNAIRILEQALEEEQAARAALYLELEKERSAAASAADEAMAMILRLQEEKASIGMEARQYQRIIEEKSAYDAEEMNILKEILVRRETEKHFLEKEVEAYIQMIYDGNQQLQDDIQSMENKQREQLSSPLDLGEEDTFLMLQQLSKSIDKKEIMKEKSSVNKASSINEKHCALAVGEKLQISGWDGPPDFSKPVDLDKQFSETLTSSEEHNFSEKTILLSGEQEEQDINAHECKGMAIKTVETHNVPDIDIPYDGEILEQHGKKASQGSKDPGNLILDREPCIHDVHVIDGESNLFNEIRENKNELLLENDISNVHRINDMPLKGSEVQRIDVKTDCSSTSGMNTEPDIDRSSSDMTPGLPPLCGKSIPSNLQRNSTPVVENERLKIDSEVEWLRERLRIVQEGREKLNFPVEHQERENFQLQLLEDIACQLREIRQLTEPGKAVRQASLPLLSPKV</sequence>
<evidence type="ECO:0000256" key="6">
    <source>
        <dbReference type="SAM" id="MobiDB-lite"/>
    </source>
</evidence>
<keyword evidence="2 7" id="KW-0812">Transmembrane</keyword>
<evidence type="ECO:0000313" key="9">
    <source>
        <dbReference type="EMBL" id="THG12966.1"/>
    </source>
</evidence>
<dbReference type="PANTHER" id="PTHR31422:SF3">
    <property type="entry name" value="GTD-BINDING DOMAIN-CONTAINING PROTEIN"/>
    <property type="match status" value="1"/>
</dbReference>
<name>A0A4S4EBK7_CAMSN</name>
<dbReference type="Proteomes" id="UP000306102">
    <property type="component" value="Unassembled WGS sequence"/>
</dbReference>
<evidence type="ECO:0000259" key="8">
    <source>
        <dbReference type="PROSITE" id="PS51775"/>
    </source>
</evidence>
<dbReference type="PROSITE" id="PS51775">
    <property type="entry name" value="GTD_BINDING"/>
    <property type="match status" value="1"/>
</dbReference>
<dbReference type="Pfam" id="PF04576">
    <property type="entry name" value="Zein-binding"/>
    <property type="match status" value="1"/>
</dbReference>
<evidence type="ECO:0000256" key="7">
    <source>
        <dbReference type="SAM" id="Phobius"/>
    </source>
</evidence>
<evidence type="ECO:0000256" key="1">
    <source>
        <dbReference type="ARBA" id="ARBA00004370"/>
    </source>
</evidence>
<dbReference type="GO" id="GO:0016020">
    <property type="term" value="C:membrane"/>
    <property type="evidence" value="ECO:0007669"/>
    <property type="project" value="UniProtKB-SubCell"/>
</dbReference>
<feature type="transmembrane region" description="Helical" evidence="7">
    <location>
        <begin position="205"/>
        <end position="224"/>
    </location>
</feature>